<dbReference type="HOGENOM" id="CLU_1438161_0_0_2"/>
<dbReference type="RefSeq" id="WP_011849777.1">
    <property type="nucleotide sequence ID" value="NC_009073.1"/>
</dbReference>
<evidence type="ECO:0000313" key="1">
    <source>
        <dbReference type="EMBL" id="ABO08519.1"/>
    </source>
</evidence>
<dbReference type="OrthoDB" id="24138at2157"/>
<keyword evidence="2" id="KW-1185">Reference proteome</keyword>
<gene>
    <name evidence="1" type="ordered locus">Pcal_1094</name>
</gene>
<sequence length="202" mass="22557">MFIATTSLTLAGVEACTDFLEAVAPRLKEVWLPLPVEVCRGEHVDLGPLERYLEPLLSLYHEVRGRWRCYGTAEELKRRELAAVKLAALVIKARVYGKIDLAEWDRYFSTPPPAPPPTPALAIGAVPRRGYIICGAHPPNPVETAHELWNTLSPRQRLELARWIVKFITAIVESTGIDEAYFKIAREGWPQAYHSLTSGSSA</sequence>
<reference evidence="1" key="1">
    <citation type="submission" date="2007-02" db="EMBL/GenBank/DDBJ databases">
        <title>Complete sequence of Pyrobaculum calidifontis JCM 11548.</title>
        <authorList>
            <consortium name="US DOE Joint Genome Institute"/>
            <person name="Copeland A."/>
            <person name="Lucas S."/>
            <person name="Lapidus A."/>
            <person name="Barry K."/>
            <person name="Glavina del Rio T."/>
            <person name="Dalin E."/>
            <person name="Tice H."/>
            <person name="Pitluck S."/>
            <person name="Chain P."/>
            <person name="Malfatti S."/>
            <person name="Shin M."/>
            <person name="Vergez L."/>
            <person name="Schmutz J."/>
            <person name="Larimer F."/>
            <person name="Land M."/>
            <person name="Hauser L."/>
            <person name="Kyrpides N."/>
            <person name="Mikhailova N."/>
            <person name="Cozen A.E."/>
            <person name="Fitz-Gibbon S.T."/>
            <person name="House C.H."/>
            <person name="Saltikov C."/>
            <person name="Lowe T.M."/>
            <person name="Richardson P."/>
        </authorList>
    </citation>
    <scope>NUCLEOTIDE SEQUENCE [LARGE SCALE GENOMIC DNA]</scope>
    <source>
        <strain evidence="1">JCM 11548</strain>
    </source>
</reference>
<evidence type="ECO:0000313" key="2">
    <source>
        <dbReference type="Proteomes" id="UP000001431"/>
    </source>
</evidence>
<dbReference type="eggNOG" id="arCOG05654">
    <property type="taxonomic scope" value="Archaea"/>
</dbReference>
<dbReference type="GeneID" id="4910108"/>
<dbReference type="KEGG" id="pcl:Pcal_1094"/>
<dbReference type="Proteomes" id="UP000001431">
    <property type="component" value="Chromosome"/>
</dbReference>
<accession>A3MV52</accession>
<name>A3MV52_PYRCJ</name>
<proteinExistence type="predicted"/>
<dbReference type="EMBL" id="CP000561">
    <property type="protein sequence ID" value="ABO08519.1"/>
    <property type="molecule type" value="Genomic_DNA"/>
</dbReference>
<dbReference type="AlphaFoldDB" id="A3MV52"/>
<protein>
    <submittedName>
        <fullName evidence="1">Uncharacterized protein</fullName>
    </submittedName>
</protein>
<dbReference type="STRING" id="410359.Pcal_1094"/>
<organism evidence="1 2">
    <name type="scientific">Pyrobaculum calidifontis (strain DSM 21063 / JCM 11548 / VA1)</name>
    <dbReference type="NCBI Taxonomy" id="410359"/>
    <lineage>
        <taxon>Archaea</taxon>
        <taxon>Thermoproteota</taxon>
        <taxon>Thermoprotei</taxon>
        <taxon>Thermoproteales</taxon>
        <taxon>Thermoproteaceae</taxon>
        <taxon>Pyrobaculum</taxon>
    </lineage>
</organism>